<feature type="transmembrane region" description="Helical" evidence="7">
    <location>
        <begin position="568"/>
        <end position="585"/>
    </location>
</feature>
<dbReference type="PANTHER" id="PTHR11132">
    <property type="entry name" value="SOLUTE CARRIER FAMILY 35"/>
    <property type="match status" value="1"/>
</dbReference>
<dbReference type="InterPro" id="IPR050186">
    <property type="entry name" value="TPT_transporter"/>
</dbReference>
<evidence type="ECO:0000256" key="8">
    <source>
        <dbReference type="SAM" id="MobiDB-lite"/>
    </source>
</evidence>
<feature type="region of interest" description="Disordered" evidence="8">
    <location>
        <begin position="67"/>
        <end position="98"/>
    </location>
</feature>
<feature type="transmembrane region" description="Helical" evidence="7">
    <location>
        <begin position="291"/>
        <end position="312"/>
    </location>
</feature>
<dbReference type="GO" id="GO:0005789">
    <property type="term" value="C:endoplasmic reticulum membrane"/>
    <property type="evidence" value="ECO:0007669"/>
    <property type="project" value="UniProtKB-SubCell"/>
</dbReference>
<comment type="subcellular location">
    <subcellularLocation>
        <location evidence="7">Golgi apparatus membrane</location>
        <topology evidence="7">Multi-pass membrane protein</topology>
    </subcellularLocation>
    <subcellularLocation>
        <location evidence="7">Cytoplasmic vesicle membrane</location>
        <topology evidence="7">Multi-pass membrane protein</topology>
    </subcellularLocation>
    <subcellularLocation>
        <location evidence="7">Endoplasmic reticulum membrane</location>
        <topology evidence="7">Multi-pass membrane protein</topology>
    </subcellularLocation>
</comment>
<dbReference type="GeneID" id="73337124"/>
<evidence type="ECO:0000256" key="2">
    <source>
        <dbReference type="ARBA" id="ARBA00010425"/>
    </source>
</evidence>
<dbReference type="AlphaFoldDB" id="A0A9Q8WBG5"/>
<reference evidence="9" key="1">
    <citation type="journal article" date="2021" name="Mol. Plant Microbe Interact.">
        <title>Complete Genome Sequence of the Plant-Pathogenic Fungus Colletotrichum lupini.</title>
        <authorList>
            <person name="Baroncelli R."/>
            <person name="Pensec F."/>
            <person name="Da Lio D."/>
            <person name="Boufleur T."/>
            <person name="Vicente I."/>
            <person name="Sarrocco S."/>
            <person name="Picot A."/>
            <person name="Baraldi E."/>
            <person name="Sukno S."/>
            <person name="Thon M."/>
            <person name="Le Floch G."/>
        </authorList>
    </citation>
    <scope>NUCLEOTIDE SEQUENCE</scope>
    <source>
        <strain evidence="9">IMI 504893</strain>
    </source>
</reference>
<evidence type="ECO:0000313" key="10">
    <source>
        <dbReference type="Proteomes" id="UP000830671"/>
    </source>
</evidence>
<evidence type="ECO:0000256" key="3">
    <source>
        <dbReference type="ARBA" id="ARBA00011182"/>
    </source>
</evidence>
<feature type="transmembrane region" description="Helical" evidence="7">
    <location>
        <begin position="477"/>
        <end position="496"/>
    </location>
</feature>
<accession>A0A9Q8WBG5</accession>
<proteinExistence type="inferred from homology"/>
<name>A0A9Q8WBG5_9PEZI</name>
<evidence type="ECO:0000256" key="6">
    <source>
        <dbReference type="ARBA" id="ARBA00023136"/>
    </source>
</evidence>
<feature type="region of interest" description="Disordered" evidence="8">
    <location>
        <begin position="250"/>
        <end position="285"/>
    </location>
</feature>
<protein>
    <recommendedName>
        <fullName evidence="7">GDP-mannose transporter</fullName>
        <shortName evidence="7">GMT</shortName>
    </recommendedName>
</protein>
<feature type="compositionally biased region" description="Basic and acidic residues" evidence="8">
    <location>
        <begin position="272"/>
        <end position="284"/>
    </location>
</feature>
<comment type="caution">
    <text evidence="7">Lacks conserved residue(s) required for the propagation of feature annotation.</text>
</comment>
<organism evidence="9 10">
    <name type="scientific">Colletotrichum lupini</name>
    <dbReference type="NCBI Taxonomy" id="145971"/>
    <lineage>
        <taxon>Eukaryota</taxon>
        <taxon>Fungi</taxon>
        <taxon>Dikarya</taxon>
        <taxon>Ascomycota</taxon>
        <taxon>Pezizomycotina</taxon>
        <taxon>Sordariomycetes</taxon>
        <taxon>Hypocreomycetidae</taxon>
        <taxon>Glomerellales</taxon>
        <taxon>Glomerellaceae</taxon>
        <taxon>Colletotrichum</taxon>
        <taxon>Colletotrichum acutatum species complex</taxon>
    </lineage>
</organism>
<dbReference type="RefSeq" id="XP_049139257.1">
    <property type="nucleotide sequence ID" value="XM_049282114.1"/>
</dbReference>
<dbReference type="GO" id="GO:0030659">
    <property type="term" value="C:cytoplasmic vesicle membrane"/>
    <property type="evidence" value="ECO:0007669"/>
    <property type="project" value="UniProtKB-SubCell"/>
</dbReference>
<keyword evidence="6 7" id="KW-0472">Membrane</keyword>
<feature type="transmembrane region" description="Helical" evidence="7">
    <location>
        <begin position="410"/>
        <end position="428"/>
    </location>
</feature>
<feature type="transmembrane region" description="Helical" evidence="7">
    <location>
        <begin position="443"/>
        <end position="465"/>
    </location>
</feature>
<feature type="transmembrane region" description="Helical" evidence="7">
    <location>
        <begin position="353"/>
        <end position="371"/>
    </location>
</feature>
<feature type="transmembrane region" description="Helical" evidence="7">
    <location>
        <begin position="324"/>
        <end position="341"/>
    </location>
</feature>
<feature type="compositionally biased region" description="Acidic residues" evidence="8">
    <location>
        <begin position="262"/>
        <end position="271"/>
    </location>
</feature>
<keyword evidence="7" id="KW-0333">Golgi apparatus</keyword>
<comment type="similarity">
    <text evidence="2 7">Belongs to the TPT transporter family. SLC35D subfamily.</text>
</comment>
<feature type="transmembrane region" description="Helical" evidence="7">
    <location>
        <begin position="543"/>
        <end position="562"/>
    </location>
</feature>
<keyword evidence="5 7" id="KW-1133">Transmembrane helix</keyword>
<keyword evidence="4 7" id="KW-0812">Transmembrane</keyword>
<dbReference type="GO" id="GO:0000139">
    <property type="term" value="C:Golgi membrane"/>
    <property type="evidence" value="ECO:0007669"/>
    <property type="project" value="UniProtKB-SubCell"/>
</dbReference>
<dbReference type="Proteomes" id="UP000830671">
    <property type="component" value="Chromosome 2"/>
</dbReference>
<feature type="compositionally biased region" description="Basic and acidic residues" evidence="8">
    <location>
        <begin position="73"/>
        <end position="94"/>
    </location>
</feature>
<sequence>MDVEVANRTSQVPVRGRGARTFPCPFPTSPSFLLIPHPSSLLLLLLSLLSARVSYFARTTTTETPASLFCPESDAKEKERDPKTGRPGGQERRTYFGTPPPRTFHTTFVIFAPVCLLYSPSLQFRGCPSEFYQTRRLPLKHSNEPTTLHSRHSLVRPDFPCTGPRLNSRTASPTARSFFLLLPLTTVDSNLTHSLSLSAFSFPSTPTTSSRHLSSLPTMTDDYRTERAGSSASSSTDAATLHELTKLDPMEDSVQNLKSHDDEELGTEEDEKLLPKTNEKEEPQKSGMTSAIIWMTVNTLATIGIVFTNKAIFSDPQWKLCQLTFASFHFLVTFGTLFVLSRPTFAYFTPRRAAIRDLLPLSVAMCLNVILPNLSLAFSSVTFYQIARILLTPTVALMNYVLYKATLPRNAIMALIPACLGVGMVSYYDSLPTKDDKVKTTSTLGVVFAFSGIFASSLYTVWIASYHRKLQMSSMQLLYNQAPIASFMLLYVIPFVDTFPDWVNVPGNRWIMIGMSGAFASLINISQFFIIAQTGPVSSTVVGHLKTCTIVALGWMVSGRAIGDKSVLGVFVAIGGIVAYSVVMLQHQRNQRK</sequence>
<comment type="subunit">
    <text evidence="3 7">Homooligomer.</text>
</comment>
<keyword evidence="7" id="KW-0813">Transport</keyword>
<evidence type="ECO:0000256" key="7">
    <source>
        <dbReference type="RuleBase" id="RU367097"/>
    </source>
</evidence>
<keyword evidence="7" id="KW-0968">Cytoplasmic vesicle</keyword>
<feature type="transmembrane region" description="Helical" evidence="7">
    <location>
        <begin position="383"/>
        <end position="403"/>
    </location>
</feature>
<dbReference type="KEGG" id="clup:CLUP02_03087"/>
<feature type="transmembrane region" description="Helical" evidence="7">
    <location>
        <begin position="31"/>
        <end position="49"/>
    </location>
</feature>
<evidence type="ECO:0000256" key="5">
    <source>
        <dbReference type="ARBA" id="ARBA00022989"/>
    </source>
</evidence>
<feature type="transmembrane region" description="Helical" evidence="7">
    <location>
        <begin position="508"/>
        <end position="531"/>
    </location>
</feature>
<gene>
    <name evidence="9" type="ORF">CLUP02_03087</name>
</gene>
<keyword evidence="7" id="KW-0256">Endoplasmic reticulum</keyword>
<evidence type="ECO:0000313" key="9">
    <source>
        <dbReference type="EMBL" id="UQC77618.1"/>
    </source>
</evidence>
<keyword evidence="10" id="KW-1185">Reference proteome</keyword>
<comment type="function">
    <text evidence="1 7">Involved in the import of GDP-mannose from the cytoplasm into the Golgi lumen.</text>
</comment>
<evidence type="ECO:0000256" key="4">
    <source>
        <dbReference type="ARBA" id="ARBA00022692"/>
    </source>
</evidence>
<keyword evidence="7" id="KW-0762">Sugar transport</keyword>
<evidence type="ECO:0000256" key="1">
    <source>
        <dbReference type="ARBA" id="ARBA00003420"/>
    </source>
</evidence>
<dbReference type="EMBL" id="CP019474">
    <property type="protein sequence ID" value="UQC77618.1"/>
    <property type="molecule type" value="Genomic_DNA"/>
</dbReference>